<sequence length="72" mass="8224">MPNECWSKLLLHFELIFFFEIEGLCYAFVHGYGSSFSIHTDTNDSVLLLSFKTPTFSANFMYLCPFLLGSLA</sequence>
<proteinExistence type="predicted"/>
<dbReference type="EMBL" id="OOIL02005600">
    <property type="protein sequence ID" value="VFQ95679.1"/>
    <property type="molecule type" value="Genomic_DNA"/>
</dbReference>
<evidence type="ECO:0000313" key="2">
    <source>
        <dbReference type="Proteomes" id="UP000595140"/>
    </source>
</evidence>
<evidence type="ECO:0000313" key="1">
    <source>
        <dbReference type="EMBL" id="VFQ95679.1"/>
    </source>
</evidence>
<dbReference type="Proteomes" id="UP000595140">
    <property type="component" value="Unassembled WGS sequence"/>
</dbReference>
<organism evidence="1 2">
    <name type="scientific">Cuscuta campestris</name>
    <dbReference type="NCBI Taxonomy" id="132261"/>
    <lineage>
        <taxon>Eukaryota</taxon>
        <taxon>Viridiplantae</taxon>
        <taxon>Streptophyta</taxon>
        <taxon>Embryophyta</taxon>
        <taxon>Tracheophyta</taxon>
        <taxon>Spermatophyta</taxon>
        <taxon>Magnoliopsida</taxon>
        <taxon>eudicotyledons</taxon>
        <taxon>Gunneridae</taxon>
        <taxon>Pentapetalae</taxon>
        <taxon>asterids</taxon>
        <taxon>lamiids</taxon>
        <taxon>Solanales</taxon>
        <taxon>Convolvulaceae</taxon>
        <taxon>Cuscuteae</taxon>
        <taxon>Cuscuta</taxon>
        <taxon>Cuscuta subgen. Grammica</taxon>
        <taxon>Cuscuta sect. Cleistogrammica</taxon>
    </lineage>
</organism>
<reference evidence="1 2" key="1">
    <citation type="submission" date="2018-04" db="EMBL/GenBank/DDBJ databases">
        <authorList>
            <person name="Vogel A."/>
        </authorList>
    </citation>
    <scope>NUCLEOTIDE SEQUENCE [LARGE SCALE GENOMIC DNA]</scope>
</reference>
<protein>
    <submittedName>
        <fullName evidence="1">Uncharacterized protein</fullName>
    </submittedName>
</protein>
<keyword evidence="2" id="KW-1185">Reference proteome</keyword>
<gene>
    <name evidence="1" type="ORF">CCAM_LOCUS37455</name>
</gene>
<name>A0A484N4A8_9ASTE</name>
<accession>A0A484N4A8</accession>
<dbReference type="AlphaFoldDB" id="A0A484N4A8"/>